<protein>
    <recommendedName>
        <fullName evidence="3">Type IV pilus biogenesis and competence protein PilQ</fullName>
    </recommendedName>
</protein>
<dbReference type="Pfam" id="PF00263">
    <property type="entry name" value="Secretin"/>
    <property type="match status" value="1"/>
</dbReference>
<dbReference type="EMBL" id="FOVE01000006">
    <property type="protein sequence ID" value="SFN27770.1"/>
    <property type="molecule type" value="Genomic_DNA"/>
</dbReference>
<dbReference type="Gene3D" id="3.30.1370.130">
    <property type="match status" value="1"/>
</dbReference>
<dbReference type="InterPro" id="IPR001775">
    <property type="entry name" value="GspD/PilQ"/>
</dbReference>
<evidence type="ECO:0000256" key="10">
    <source>
        <dbReference type="ARBA" id="ARBA00024678"/>
    </source>
</evidence>
<dbReference type="InterPro" id="IPR004846">
    <property type="entry name" value="T2SS/T3SS_dom"/>
</dbReference>
<dbReference type="GO" id="GO:0009306">
    <property type="term" value="P:protein secretion"/>
    <property type="evidence" value="ECO:0007669"/>
    <property type="project" value="InterPro"/>
</dbReference>
<proteinExistence type="inferred from homology"/>
<evidence type="ECO:0000256" key="9">
    <source>
        <dbReference type="ARBA" id="ARBA00023287"/>
    </source>
</evidence>
<dbReference type="InterPro" id="IPR051808">
    <property type="entry name" value="Type_IV_pilus_biogenesis"/>
</dbReference>
<dbReference type="Pfam" id="PF11741">
    <property type="entry name" value="AMIN"/>
    <property type="match status" value="2"/>
</dbReference>
<keyword evidence="7" id="KW-0472">Membrane</keyword>
<dbReference type="OrthoDB" id="9779724at2"/>
<dbReference type="RefSeq" id="WP_091192331.1">
    <property type="nucleotide sequence ID" value="NZ_FOVE01000006.1"/>
</dbReference>
<evidence type="ECO:0000256" key="3">
    <source>
        <dbReference type="ARBA" id="ARBA00014124"/>
    </source>
</evidence>
<keyword evidence="5 13" id="KW-0732">Signal</keyword>
<dbReference type="Gene3D" id="2.60.40.3470">
    <property type="match status" value="1"/>
</dbReference>
<reference evidence="16" key="1">
    <citation type="submission" date="2016-10" db="EMBL/GenBank/DDBJ databases">
        <authorList>
            <person name="Varghese N."/>
            <person name="Submissions S."/>
        </authorList>
    </citation>
    <scope>NUCLEOTIDE SEQUENCE [LARGE SCALE GENOMIC DNA]</scope>
    <source>
        <strain evidence="16">DSM 6150</strain>
    </source>
</reference>
<evidence type="ECO:0000256" key="13">
    <source>
        <dbReference type="SAM" id="SignalP"/>
    </source>
</evidence>
<dbReference type="PANTHER" id="PTHR30604:SF1">
    <property type="entry name" value="DNA UTILIZATION PROTEIN HOFQ"/>
    <property type="match status" value="1"/>
</dbReference>
<dbReference type="InterPro" id="IPR005644">
    <property type="entry name" value="NolW-like"/>
</dbReference>
<dbReference type="InterPro" id="IPR021731">
    <property type="entry name" value="AMIN_dom"/>
</dbReference>
<feature type="chain" id="PRO_5017350484" description="Type IV pilus biogenesis and competence protein PilQ" evidence="13">
    <location>
        <begin position="25"/>
        <end position="696"/>
    </location>
</feature>
<evidence type="ECO:0000256" key="7">
    <source>
        <dbReference type="ARBA" id="ARBA00023136"/>
    </source>
</evidence>
<dbReference type="Gene3D" id="2.60.40.3500">
    <property type="match status" value="1"/>
</dbReference>
<dbReference type="PRINTS" id="PR00811">
    <property type="entry name" value="BCTERIALGSPD"/>
</dbReference>
<keyword evidence="8" id="KW-0998">Cell outer membrane</keyword>
<evidence type="ECO:0000256" key="6">
    <source>
        <dbReference type="ARBA" id="ARBA00022927"/>
    </source>
</evidence>
<comment type="subcellular location">
    <subcellularLocation>
        <location evidence="1 12">Cell outer membrane</location>
    </subcellularLocation>
</comment>
<dbReference type="NCBIfam" id="TIGR02515">
    <property type="entry name" value="IV_pilus_PilQ"/>
    <property type="match status" value="1"/>
</dbReference>
<dbReference type="GO" id="GO:0030420">
    <property type="term" value="P:establishment of competence for transformation"/>
    <property type="evidence" value="ECO:0007669"/>
    <property type="project" value="UniProtKB-KW"/>
</dbReference>
<evidence type="ECO:0000313" key="15">
    <source>
        <dbReference type="EMBL" id="SFN27770.1"/>
    </source>
</evidence>
<dbReference type="SMART" id="SM00965">
    <property type="entry name" value="STN"/>
    <property type="match status" value="1"/>
</dbReference>
<dbReference type="InterPro" id="IPR004845">
    <property type="entry name" value="T2SS_GspD_CS"/>
</dbReference>
<gene>
    <name evidence="15" type="ORF">SAMN05660284_01050</name>
</gene>
<dbReference type="InterPro" id="IPR038591">
    <property type="entry name" value="NolW-like_sf"/>
</dbReference>
<name>A0A1I4XR60_9NEIS</name>
<dbReference type="Pfam" id="PF07660">
    <property type="entry name" value="STN"/>
    <property type="match status" value="1"/>
</dbReference>
<dbReference type="AlphaFoldDB" id="A0A1I4XR60"/>
<evidence type="ECO:0000256" key="4">
    <source>
        <dbReference type="ARBA" id="ARBA00022448"/>
    </source>
</evidence>
<keyword evidence="9" id="KW-0178">Competence</keyword>
<evidence type="ECO:0000259" key="14">
    <source>
        <dbReference type="SMART" id="SM00965"/>
    </source>
</evidence>
<dbReference type="Proteomes" id="UP000242869">
    <property type="component" value="Unassembled WGS sequence"/>
</dbReference>
<evidence type="ECO:0000256" key="5">
    <source>
        <dbReference type="ARBA" id="ARBA00022729"/>
    </source>
</evidence>
<comment type="subunit">
    <text evidence="11">Homododecamer. Tetramer of trimer.</text>
</comment>
<feature type="domain" description="Secretin/TonB short N-terminal" evidence="14">
    <location>
        <begin position="297"/>
        <end position="345"/>
    </location>
</feature>
<dbReference type="Pfam" id="PF03958">
    <property type="entry name" value="Secretin_N"/>
    <property type="match status" value="1"/>
</dbReference>
<evidence type="ECO:0000256" key="12">
    <source>
        <dbReference type="RuleBase" id="RU004004"/>
    </source>
</evidence>
<evidence type="ECO:0000256" key="11">
    <source>
        <dbReference type="ARBA" id="ARBA00025897"/>
    </source>
</evidence>
<dbReference type="PANTHER" id="PTHR30604">
    <property type="entry name" value="PROTEIN TRANSPORT PROTEIN HOFQ"/>
    <property type="match status" value="1"/>
</dbReference>
<comment type="similarity">
    <text evidence="2">Belongs to the bacterial secretin family. PilQ subfamily.</text>
</comment>
<comment type="function">
    <text evidence="10">Required for type IV pilus biogenesis and competence. Could function as a pore for exit of the pilus but also as a channel for entry of heme and antimicrobial agents and uptake of transforming DNA.</text>
</comment>
<organism evidence="15 16">
    <name type="scientific">Formivibrio citricus</name>
    <dbReference type="NCBI Taxonomy" id="83765"/>
    <lineage>
        <taxon>Bacteria</taxon>
        <taxon>Pseudomonadati</taxon>
        <taxon>Pseudomonadota</taxon>
        <taxon>Betaproteobacteria</taxon>
        <taxon>Neisseriales</taxon>
        <taxon>Chitinibacteraceae</taxon>
        <taxon>Formivibrio</taxon>
    </lineage>
</organism>
<keyword evidence="6" id="KW-0653">Protein transport</keyword>
<dbReference type="PROSITE" id="PS00875">
    <property type="entry name" value="T2SP_D"/>
    <property type="match status" value="1"/>
</dbReference>
<dbReference type="InterPro" id="IPR011662">
    <property type="entry name" value="Secretin/TonB_short_N"/>
</dbReference>
<accession>A0A1I4XR60</accession>
<evidence type="ECO:0000256" key="1">
    <source>
        <dbReference type="ARBA" id="ARBA00004442"/>
    </source>
</evidence>
<evidence type="ECO:0000256" key="8">
    <source>
        <dbReference type="ARBA" id="ARBA00023237"/>
    </source>
</evidence>
<dbReference type="GO" id="GO:0009279">
    <property type="term" value="C:cell outer membrane"/>
    <property type="evidence" value="ECO:0007669"/>
    <property type="project" value="UniProtKB-SubCell"/>
</dbReference>
<sequence length="696" mass="74677">MNMRNAMSRLGLFALGLIAPLALAAEPVGITGIEVSNITPEKQVVKLTFNGDAPSPASFSINTPPRVAFDFANTTNQSGKNAVQVGGNVLRLINIAEGTNRTRVVLNLNKQAVHEAKAEGKTVLITVDGATTGLAASQPVRFSTAKPAASASAAGIQNIDFRRGDNGVGKVVVDLSSPNVGIDIRQQGKNLVVEFAKASLPATLERRLDVADFGTLVQKIDAVGQGDGAKLVIEPKGNWEYSAYQTESRFTIEVREKVDESKIPKSQKSYKGDKLSLNFQNVEVRTVLQVLAEFTGLNIITSDTVKGEITLRLKDVPWDQAMDIILQAKGLDMRKSGNVVWIAPRDELAAKEKQELESKKQIEELVATQQELFKLKYHKVEAFEKMLKDDKQKLSLLSKRGSVILDPMTNTLVVNDIPSKLEEIRALLSKLDVPTGQVMIEARIVEASDTFSRELGTKLKLGFSTGNPLSSTLLSSTSSTGSSGSYGGTTTGNNGYAGTGLSLPAANINGFGAGSLLLAAASTHALISLELSALEGEGQGKIVSSPRLVTADRVEAVIEDGQEIPYTETAPNGATTITFKKAVLSLKVKPQITPDGNIMMDVKVNKDSAAYDRMTAVGPPIDTKQVTTRVLVENGGTIVIGGIFVSQRTKQTDQIPLLGDIPVLGHLFKHKSDTNNKKELLIFITPKILQSELTLR</sequence>
<dbReference type="Gene3D" id="3.30.1370.120">
    <property type="match status" value="1"/>
</dbReference>
<dbReference type="STRING" id="83765.SAMN05660284_01050"/>
<dbReference type="InterPro" id="IPR013355">
    <property type="entry name" value="Pilus_4_PilQ"/>
</dbReference>
<feature type="signal peptide" evidence="13">
    <location>
        <begin position="1"/>
        <end position="24"/>
    </location>
</feature>
<evidence type="ECO:0000313" key="16">
    <source>
        <dbReference type="Proteomes" id="UP000242869"/>
    </source>
</evidence>
<keyword evidence="4 12" id="KW-0813">Transport</keyword>
<keyword evidence="16" id="KW-1185">Reference proteome</keyword>
<evidence type="ECO:0000256" key="2">
    <source>
        <dbReference type="ARBA" id="ARBA00006304"/>
    </source>
</evidence>